<feature type="region of interest" description="Disordered" evidence="1">
    <location>
        <begin position="1"/>
        <end position="48"/>
    </location>
</feature>
<organism evidence="2 3">
    <name type="scientific">Lithospermum erythrorhizon</name>
    <name type="common">Purple gromwell</name>
    <name type="synonym">Lithospermum officinale var. erythrorhizon</name>
    <dbReference type="NCBI Taxonomy" id="34254"/>
    <lineage>
        <taxon>Eukaryota</taxon>
        <taxon>Viridiplantae</taxon>
        <taxon>Streptophyta</taxon>
        <taxon>Embryophyta</taxon>
        <taxon>Tracheophyta</taxon>
        <taxon>Spermatophyta</taxon>
        <taxon>Magnoliopsida</taxon>
        <taxon>eudicotyledons</taxon>
        <taxon>Gunneridae</taxon>
        <taxon>Pentapetalae</taxon>
        <taxon>asterids</taxon>
        <taxon>lamiids</taxon>
        <taxon>Boraginales</taxon>
        <taxon>Boraginaceae</taxon>
        <taxon>Boraginoideae</taxon>
        <taxon>Lithospermeae</taxon>
        <taxon>Lithospermum</taxon>
    </lineage>
</organism>
<proteinExistence type="predicted"/>
<dbReference type="Proteomes" id="UP001454036">
    <property type="component" value="Unassembled WGS sequence"/>
</dbReference>
<accession>A0AAV3Q7E8</accession>
<keyword evidence="3" id="KW-1185">Reference proteome</keyword>
<dbReference type="AlphaFoldDB" id="A0AAV3Q7E8"/>
<evidence type="ECO:0000313" key="2">
    <source>
        <dbReference type="EMBL" id="GAA0159092.1"/>
    </source>
</evidence>
<evidence type="ECO:0000256" key="1">
    <source>
        <dbReference type="SAM" id="MobiDB-lite"/>
    </source>
</evidence>
<sequence>MVKPRSDEVSNDGGGSYLAIEKTMKRNKKRKGPPPDGGASDLVASNADPSLLVRVPRDNRVNVDAVLDKQLQKNVEQWGLLEPSHAAKGSCDKPEGNCVVKGGLVAPQAGHVVASCSETRVVSPGAGGDKT</sequence>
<comment type="caution">
    <text evidence="2">The sequence shown here is derived from an EMBL/GenBank/DDBJ whole genome shotgun (WGS) entry which is preliminary data.</text>
</comment>
<evidence type="ECO:0000313" key="3">
    <source>
        <dbReference type="Proteomes" id="UP001454036"/>
    </source>
</evidence>
<reference evidence="2 3" key="1">
    <citation type="submission" date="2024-01" db="EMBL/GenBank/DDBJ databases">
        <title>The complete chloroplast genome sequence of Lithospermum erythrorhizon: insights into the phylogenetic relationship among Boraginaceae species and the maternal lineages of purple gromwells.</title>
        <authorList>
            <person name="Okada T."/>
            <person name="Watanabe K."/>
        </authorList>
    </citation>
    <scope>NUCLEOTIDE SEQUENCE [LARGE SCALE GENOMIC DNA]</scope>
</reference>
<protein>
    <submittedName>
        <fullName evidence="2">Uncharacterized protein</fullName>
    </submittedName>
</protein>
<gene>
    <name evidence="2" type="ORF">LIER_43469</name>
</gene>
<dbReference type="EMBL" id="BAABME010035499">
    <property type="protein sequence ID" value="GAA0159092.1"/>
    <property type="molecule type" value="Genomic_DNA"/>
</dbReference>
<name>A0AAV3Q7E8_LITER</name>